<dbReference type="InterPro" id="IPR050546">
    <property type="entry name" value="Glycosyl_Hydrlase_16"/>
</dbReference>
<dbReference type="RefSeq" id="XP_014566592.1">
    <property type="nucleotide sequence ID" value="XM_014711106.1"/>
</dbReference>
<dbReference type="PANTHER" id="PTHR10963">
    <property type="entry name" value="GLYCOSYL HYDROLASE-RELATED"/>
    <property type="match status" value="1"/>
</dbReference>
<dbReference type="HOGENOM" id="CLU_446233_0_0_1"/>
<dbReference type="Gene3D" id="2.60.120.200">
    <property type="match status" value="1"/>
</dbReference>
<dbReference type="GO" id="GO:0009251">
    <property type="term" value="P:glucan catabolic process"/>
    <property type="evidence" value="ECO:0007669"/>
    <property type="project" value="TreeGrafter"/>
</dbReference>
<dbReference type="InterPro" id="IPR013320">
    <property type="entry name" value="ConA-like_dom_sf"/>
</dbReference>
<dbReference type="SUPFAM" id="SSF49899">
    <property type="entry name" value="Concanavalin A-like lectins/glucanases"/>
    <property type="match status" value="1"/>
</dbReference>
<evidence type="ECO:0000313" key="3">
    <source>
        <dbReference type="EMBL" id="GAA93496.1"/>
    </source>
</evidence>
<dbReference type="Proteomes" id="UP000009131">
    <property type="component" value="Unassembled WGS sequence"/>
</dbReference>
<reference evidence="3 4" key="2">
    <citation type="journal article" date="2012" name="Open Biol.">
        <title>Characteristics of nucleosomes and linker DNA regions on the genome of the basidiomycete Mixia osmundae revealed by mono- and dinucleosome mapping.</title>
        <authorList>
            <person name="Nishida H."/>
            <person name="Kondo S."/>
            <person name="Matsumoto T."/>
            <person name="Suzuki Y."/>
            <person name="Yoshikawa H."/>
            <person name="Taylor T.D."/>
            <person name="Sugiyama J."/>
        </authorList>
    </citation>
    <scope>NUCLEOTIDE SEQUENCE [LARGE SCALE GENOMIC DNA]</scope>
    <source>
        <strain evidence="4">CBS 9802 / IAM 14324 / JCM 22182 / KY 12970</strain>
    </source>
</reference>
<protein>
    <recommendedName>
        <fullName evidence="2">GH16 domain-containing protein</fullName>
    </recommendedName>
</protein>
<feature type="compositionally biased region" description="Low complexity" evidence="1">
    <location>
        <begin position="282"/>
        <end position="298"/>
    </location>
</feature>
<sequence>MDAKCEISPSKRKMFILLAKSSQSSALYIRLFDCPTRSSACPALLAFVRARLLSPCKDPTVALRLATRWLVNTARLDSRLDHPAELIRMGTSEGSIRERKSVASPSRVVGSPIPPKKAKAGFPRRSCLTSVVRHGSYIVTRHIHSSHSADTFLLCEKNNGFTYPSIRHSFIAPGEPWTFTLIHKHISIMRFGSLLAPAAVLAVAIALSSPLSVDAKTCTKKAVEKHHHHHHHKSHHKATGSVLMAAKSHKKHKKHHKKHTKKTGLVKKCKKVTHKKHHHHASAASASTAKASTSTAATTDGSSLQNLTSTSGKSTSKGKAVSTPFKLTQSSEGSNFFDSYDFFTAADPTHGQVQFVDAATATSAKLAYVNSDGQAIIKMDDTSNLASGQARKSVRLTSKNSFTQGLLIMDAAKMPYGCGTWPAFWTVGPNWPNGGEIDIVEGVNKVATNQMTLHSSNGCNLQQPMAGTGTVLGTNCYAYANGNAGCGVKDPSTASYGAGFNAAGGGAFATLIDTTGVSIWFWSRNDIPSDVLAGTPLPSSWSQPKAHWASSGCSLSFIGPQSVVWDITANGDWDRAVFSSDGCPGSPQEFMMTGSNYANAEFAVNYVKWFEQ</sequence>
<dbReference type="InterPro" id="IPR000757">
    <property type="entry name" value="Beta-glucanase-like"/>
</dbReference>
<dbReference type="Pfam" id="PF26113">
    <property type="entry name" value="GH16_XgeA"/>
    <property type="match status" value="1"/>
</dbReference>
<dbReference type="STRING" id="764103.G7DSD6"/>
<dbReference type="PROSITE" id="PS51762">
    <property type="entry name" value="GH16_2"/>
    <property type="match status" value="1"/>
</dbReference>
<evidence type="ECO:0000259" key="2">
    <source>
        <dbReference type="PROSITE" id="PS51762"/>
    </source>
</evidence>
<accession>G7DSD6</accession>
<dbReference type="eggNOG" id="ENOG502RY4F">
    <property type="taxonomic scope" value="Eukaryota"/>
</dbReference>
<organism evidence="3 4">
    <name type="scientific">Mixia osmundae (strain CBS 9802 / IAM 14324 / JCM 22182 / KY 12970)</name>
    <dbReference type="NCBI Taxonomy" id="764103"/>
    <lineage>
        <taxon>Eukaryota</taxon>
        <taxon>Fungi</taxon>
        <taxon>Dikarya</taxon>
        <taxon>Basidiomycota</taxon>
        <taxon>Pucciniomycotina</taxon>
        <taxon>Mixiomycetes</taxon>
        <taxon>Mixiales</taxon>
        <taxon>Mixiaceae</taxon>
        <taxon>Mixia</taxon>
    </lineage>
</organism>
<dbReference type="EMBL" id="BABT02000007">
    <property type="protein sequence ID" value="GAA93496.1"/>
    <property type="molecule type" value="Genomic_DNA"/>
</dbReference>
<evidence type="ECO:0000256" key="1">
    <source>
        <dbReference type="SAM" id="MobiDB-lite"/>
    </source>
</evidence>
<reference evidence="3 4" key="1">
    <citation type="journal article" date="2011" name="J. Gen. Appl. Microbiol.">
        <title>Draft genome sequencing of the enigmatic basidiomycete Mixia osmundae.</title>
        <authorList>
            <person name="Nishida H."/>
            <person name="Nagatsuka Y."/>
            <person name="Sugiyama J."/>
        </authorList>
    </citation>
    <scope>NUCLEOTIDE SEQUENCE [LARGE SCALE GENOMIC DNA]</scope>
    <source>
        <strain evidence="4">CBS 9802 / IAM 14324 / JCM 22182 / KY 12970</strain>
    </source>
</reference>
<dbReference type="OrthoDB" id="192832at2759"/>
<dbReference type="GO" id="GO:0004553">
    <property type="term" value="F:hydrolase activity, hydrolyzing O-glycosyl compounds"/>
    <property type="evidence" value="ECO:0007669"/>
    <property type="project" value="InterPro"/>
</dbReference>
<dbReference type="InParanoid" id="G7DSD6"/>
<keyword evidence="4" id="KW-1185">Reference proteome</keyword>
<evidence type="ECO:0000313" key="4">
    <source>
        <dbReference type="Proteomes" id="UP000009131"/>
    </source>
</evidence>
<comment type="caution">
    <text evidence="3">The sequence shown here is derived from an EMBL/GenBank/DDBJ whole genome shotgun (WGS) entry which is preliminary data.</text>
</comment>
<name>G7DSD6_MIXOS</name>
<dbReference type="CDD" id="cd02181">
    <property type="entry name" value="GH16_fungal_Lam16A_glucanase"/>
    <property type="match status" value="1"/>
</dbReference>
<dbReference type="PANTHER" id="PTHR10963:SF24">
    <property type="entry name" value="GLYCOSIDASE C21B10.07-RELATED"/>
    <property type="match status" value="1"/>
</dbReference>
<dbReference type="AlphaFoldDB" id="G7DSD6"/>
<gene>
    <name evidence="3" type="primary">Mo00137</name>
    <name evidence="3" type="ORF">E5Q_00137</name>
</gene>
<proteinExistence type="predicted"/>
<feature type="compositionally biased region" description="Low complexity" evidence="1">
    <location>
        <begin position="308"/>
        <end position="319"/>
    </location>
</feature>
<feature type="region of interest" description="Disordered" evidence="1">
    <location>
        <begin position="272"/>
        <end position="321"/>
    </location>
</feature>
<feature type="compositionally biased region" description="Basic residues" evidence="1">
    <location>
        <begin position="272"/>
        <end position="281"/>
    </location>
</feature>
<feature type="domain" description="GH16" evidence="2">
    <location>
        <begin position="314"/>
        <end position="582"/>
    </location>
</feature>